<feature type="domain" description="Bacteriophage Mx8 p63 C-terminal" evidence="1">
    <location>
        <begin position="207"/>
        <end position="297"/>
    </location>
</feature>
<keyword evidence="3" id="KW-1185">Reference proteome</keyword>
<proteinExistence type="predicted"/>
<evidence type="ECO:0000313" key="2">
    <source>
        <dbReference type="EMBL" id="MDR7095430.1"/>
    </source>
</evidence>
<name>A0ABU1VDK0_9BURK</name>
<evidence type="ECO:0000313" key="3">
    <source>
        <dbReference type="Proteomes" id="UP001265550"/>
    </source>
</evidence>
<organism evidence="2 3">
    <name type="scientific">Hydrogenophaga laconesensis</name>
    <dbReference type="NCBI Taxonomy" id="1805971"/>
    <lineage>
        <taxon>Bacteria</taxon>
        <taxon>Pseudomonadati</taxon>
        <taxon>Pseudomonadota</taxon>
        <taxon>Betaproteobacteria</taxon>
        <taxon>Burkholderiales</taxon>
        <taxon>Comamonadaceae</taxon>
        <taxon>Hydrogenophaga</taxon>
    </lineage>
</organism>
<reference evidence="2 3" key="1">
    <citation type="submission" date="2023-07" db="EMBL/GenBank/DDBJ databases">
        <title>Sorghum-associated microbial communities from plants grown in Nebraska, USA.</title>
        <authorList>
            <person name="Schachtman D."/>
        </authorList>
    </citation>
    <scope>NUCLEOTIDE SEQUENCE [LARGE SCALE GENOMIC DNA]</scope>
    <source>
        <strain evidence="2 3">BE240</strain>
    </source>
</reference>
<dbReference type="Pfam" id="PF10546">
    <property type="entry name" value="P63C"/>
    <property type="match status" value="1"/>
</dbReference>
<dbReference type="RefSeq" id="WP_204731302.1">
    <property type="nucleotide sequence ID" value="NZ_JAVDWE010000009.1"/>
</dbReference>
<gene>
    <name evidence="2" type="ORF">J2X09_003181</name>
</gene>
<protein>
    <recommendedName>
        <fullName evidence="1">Bacteriophage Mx8 p63 C-terminal domain-containing protein</fullName>
    </recommendedName>
</protein>
<comment type="caution">
    <text evidence="2">The sequence shown here is derived from an EMBL/GenBank/DDBJ whole genome shotgun (WGS) entry which is preliminary data.</text>
</comment>
<dbReference type="InterPro" id="IPR018874">
    <property type="entry name" value="Phage_Mx8_p63_C"/>
</dbReference>
<dbReference type="EMBL" id="JAVDWE010000009">
    <property type="protein sequence ID" value="MDR7095430.1"/>
    <property type="molecule type" value="Genomic_DNA"/>
</dbReference>
<evidence type="ECO:0000259" key="1">
    <source>
        <dbReference type="Pfam" id="PF10546"/>
    </source>
</evidence>
<dbReference type="Proteomes" id="UP001265550">
    <property type="component" value="Unassembled WGS sequence"/>
</dbReference>
<sequence>MDESKPKGRAKGGVARARALTPEQRKAIAEKAAKSRWGVSTVPTAEHVGAVKLGELALQCAVLPDGRRVLSQRGLAEALGRRYGGNDFRNDDEADDGGGKLPFYMAAKSLKPFVDNDLAVVVNSIIPYHHGKGGGIAQGVDASALPKICDVWLKAREAGVLTRPQAEVARRAELLVRGLAHVGIVALVDEATGYQEVRARDALQAYLERFIRKELAAWVKVFPDEFFRELYRLKRWPWSGSSRRPGVVGHYINDLVYSRLGPGVLEQLQEKNPIMENGRRRNRHTQWLSDDLGHPALSQHMFALIRFMRAESSWDEFRVRFYRAFPQRGDNLELDL</sequence>
<accession>A0ABU1VDK0</accession>